<dbReference type="Pfam" id="PF07980">
    <property type="entry name" value="SusD_RagB"/>
    <property type="match status" value="1"/>
</dbReference>
<name>A0A8J2TSN2_9FLAO</name>
<dbReference type="InterPro" id="IPR012944">
    <property type="entry name" value="SusD_RagB_dom"/>
</dbReference>
<protein>
    <submittedName>
        <fullName evidence="9">Membrane protein</fullName>
    </submittedName>
</protein>
<dbReference type="GO" id="GO:0009279">
    <property type="term" value="C:cell outer membrane"/>
    <property type="evidence" value="ECO:0007669"/>
    <property type="project" value="UniProtKB-SubCell"/>
</dbReference>
<gene>
    <name evidence="9" type="ORF">GCM10011531_17700</name>
</gene>
<dbReference type="RefSeq" id="WP_188606010.1">
    <property type="nucleotide sequence ID" value="NZ_BMIC01000003.1"/>
</dbReference>
<comment type="caution">
    <text evidence="9">The sequence shown here is derived from an EMBL/GenBank/DDBJ whole genome shotgun (WGS) entry which is preliminary data.</text>
</comment>
<evidence type="ECO:0000313" key="9">
    <source>
        <dbReference type="EMBL" id="GFZ87053.1"/>
    </source>
</evidence>
<evidence type="ECO:0000259" key="8">
    <source>
        <dbReference type="Pfam" id="PF14322"/>
    </source>
</evidence>
<keyword evidence="5" id="KW-0998">Cell outer membrane</keyword>
<organism evidence="9 10">
    <name type="scientific">Aquaticitalea lipolytica</name>
    <dbReference type="NCBI Taxonomy" id="1247562"/>
    <lineage>
        <taxon>Bacteria</taxon>
        <taxon>Pseudomonadati</taxon>
        <taxon>Bacteroidota</taxon>
        <taxon>Flavobacteriia</taxon>
        <taxon>Flavobacteriales</taxon>
        <taxon>Flavobacteriaceae</taxon>
        <taxon>Aquaticitalea</taxon>
    </lineage>
</organism>
<evidence type="ECO:0000256" key="6">
    <source>
        <dbReference type="SAM" id="SignalP"/>
    </source>
</evidence>
<dbReference type="AlphaFoldDB" id="A0A8J2TSN2"/>
<feature type="signal peptide" evidence="6">
    <location>
        <begin position="1"/>
        <end position="20"/>
    </location>
</feature>
<comment type="similarity">
    <text evidence="2">Belongs to the SusD family.</text>
</comment>
<evidence type="ECO:0000256" key="3">
    <source>
        <dbReference type="ARBA" id="ARBA00022729"/>
    </source>
</evidence>
<comment type="subcellular location">
    <subcellularLocation>
        <location evidence="1">Cell outer membrane</location>
    </subcellularLocation>
</comment>
<accession>A0A8J2TSN2</accession>
<feature type="domain" description="SusD-like N-terminal" evidence="8">
    <location>
        <begin position="71"/>
        <end position="225"/>
    </location>
</feature>
<dbReference type="EMBL" id="BMIC01000003">
    <property type="protein sequence ID" value="GFZ87053.1"/>
    <property type="molecule type" value="Genomic_DNA"/>
</dbReference>
<dbReference type="InterPro" id="IPR011990">
    <property type="entry name" value="TPR-like_helical_dom_sf"/>
</dbReference>
<feature type="chain" id="PRO_5035220064" evidence="6">
    <location>
        <begin position="21"/>
        <end position="478"/>
    </location>
</feature>
<evidence type="ECO:0000256" key="4">
    <source>
        <dbReference type="ARBA" id="ARBA00023136"/>
    </source>
</evidence>
<reference evidence="9 10" key="1">
    <citation type="journal article" date="2014" name="Int. J. Syst. Evol. Microbiol.">
        <title>Complete genome sequence of Corynebacterium casei LMG S-19264T (=DSM 44701T), isolated from a smear-ripened cheese.</title>
        <authorList>
            <consortium name="US DOE Joint Genome Institute (JGI-PGF)"/>
            <person name="Walter F."/>
            <person name="Albersmeier A."/>
            <person name="Kalinowski J."/>
            <person name="Ruckert C."/>
        </authorList>
    </citation>
    <scope>NUCLEOTIDE SEQUENCE [LARGE SCALE GENOMIC DNA]</scope>
    <source>
        <strain evidence="9 10">CGMCC 1.15295</strain>
    </source>
</reference>
<dbReference type="PROSITE" id="PS51257">
    <property type="entry name" value="PROKAR_LIPOPROTEIN"/>
    <property type="match status" value="1"/>
</dbReference>
<evidence type="ECO:0000256" key="1">
    <source>
        <dbReference type="ARBA" id="ARBA00004442"/>
    </source>
</evidence>
<feature type="domain" description="RagB/SusD" evidence="7">
    <location>
        <begin position="349"/>
        <end position="478"/>
    </location>
</feature>
<proteinExistence type="inferred from homology"/>
<dbReference type="Pfam" id="PF14322">
    <property type="entry name" value="SusD-like_3"/>
    <property type="match status" value="1"/>
</dbReference>
<keyword evidence="4" id="KW-0472">Membrane</keyword>
<evidence type="ECO:0000256" key="5">
    <source>
        <dbReference type="ARBA" id="ARBA00023237"/>
    </source>
</evidence>
<sequence>MKLFKKPYFLILALAFFACEDDFLSPVPTSAIAADTFYANETELLNGVINMYDGIQGVNALDNSDSRLNHAIQIEFYVTEMRSDNTRTKSSEGEAAQFENYTLRPTNGIVYDYYRSFYDVLNRANIVLANLGVASEANAPKIEAEAKFVRAYAHFNLVRLFGDIPLADRVIGIADTEIQFTRVPKAQVYELIVSDLTTAIASLDNTYKNRASLAAAQALLAKVYLTLGTNYVQAQQLCEAIMGSGFGLQPNFNDVFYTENTNEIIFAIGFVSNPATDSQSFSAEWLNSVGRSSGVNYVTTEAAAALDALGGTRAPFSYRLDPAQPTQRQVAKYFPNGENGGPTGVVFTSNPRAAGNDWIVIRYADVLLMHVEAIMAGNNSTSVQAALDSFELVRLRAGLLGDDDGTITKQELLDERRVELAFENHRLFDLIRLGAAQDVLSAFSAANGYSFNSTDILLPIPQREINLSRGMMQQNPGY</sequence>
<dbReference type="Proteomes" id="UP000598120">
    <property type="component" value="Unassembled WGS sequence"/>
</dbReference>
<keyword evidence="10" id="KW-1185">Reference proteome</keyword>
<dbReference type="Gene3D" id="1.25.40.390">
    <property type="match status" value="1"/>
</dbReference>
<dbReference type="InterPro" id="IPR033985">
    <property type="entry name" value="SusD-like_N"/>
</dbReference>
<evidence type="ECO:0000259" key="7">
    <source>
        <dbReference type="Pfam" id="PF07980"/>
    </source>
</evidence>
<evidence type="ECO:0000313" key="10">
    <source>
        <dbReference type="Proteomes" id="UP000598120"/>
    </source>
</evidence>
<dbReference type="SUPFAM" id="SSF48452">
    <property type="entry name" value="TPR-like"/>
    <property type="match status" value="1"/>
</dbReference>
<evidence type="ECO:0000256" key="2">
    <source>
        <dbReference type="ARBA" id="ARBA00006275"/>
    </source>
</evidence>
<keyword evidence="3 6" id="KW-0732">Signal</keyword>